<reference evidence="1 2" key="1">
    <citation type="submission" date="2019-02" db="EMBL/GenBank/DDBJ databases">
        <title>Deep-cultivation of Planctomycetes and their phenomic and genomic characterization uncovers novel biology.</title>
        <authorList>
            <person name="Wiegand S."/>
            <person name="Jogler M."/>
            <person name="Boedeker C."/>
            <person name="Pinto D."/>
            <person name="Vollmers J."/>
            <person name="Rivas-Marin E."/>
            <person name="Kohn T."/>
            <person name="Peeters S.H."/>
            <person name="Heuer A."/>
            <person name="Rast P."/>
            <person name="Oberbeckmann S."/>
            <person name="Bunk B."/>
            <person name="Jeske O."/>
            <person name="Meyerdierks A."/>
            <person name="Storesund J.E."/>
            <person name="Kallscheuer N."/>
            <person name="Luecker S."/>
            <person name="Lage O.M."/>
            <person name="Pohl T."/>
            <person name="Merkel B.J."/>
            <person name="Hornburger P."/>
            <person name="Mueller R.-W."/>
            <person name="Bruemmer F."/>
            <person name="Labrenz M."/>
            <person name="Spormann A.M."/>
            <person name="Op Den Camp H."/>
            <person name="Overmann J."/>
            <person name="Amann R."/>
            <person name="Jetten M.S.M."/>
            <person name="Mascher T."/>
            <person name="Medema M.H."/>
            <person name="Devos D.P."/>
            <person name="Kaster A.-K."/>
            <person name="Ovreas L."/>
            <person name="Rohde M."/>
            <person name="Galperin M.Y."/>
            <person name="Jogler C."/>
        </authorList>
    </citation>
    <scope>NUCLEOTIDE SEQUENCE [LARGE SCALE GENOMIC DNA]</scope>
    <source>
        <strain evidence="1 2">Q31b</strain>
    </source>
</reference>
<proteinExistence type="predicted"/>
<evidence type="ECO:0000313" key="2">
    <source>
        <dbReference type="Proteomes" id="UP000315471"/>
    </source>
</evidence>
<name>A0A5C6E983_9BACT</name>
<protein>
    <submittedName>
        <fullName evidence="1">Uncharacterized protein</fullName>
    </submittedName>
</protein>
<dbReference type="EMBL" id="SJPY01000002">
    <property type="protein sequence ID" value="TWU43759.1"/>
    <property type="molecule type" value="Genomic_DNA"/>
</dbReference>
<dbReference type="AlphaFoldDB" id="A0A5C6E983"/>
<dbReference type="Proteomes" id="UP000315471">
    <property type="component" value="Unassembled WGS sequence"/>
</dbReference>
<comment type="caution">
    <text evidence="1">The sequence shown here is derived from an EMBL/GenBank/DDBJ whole genome shotgun (WGS) entry which is preliminary data.</text>
</comment>
<sequence>MRLDAPRVLNVTEQTSKKPSWADYCRRWASRTVLFFWLDRRIRGLIHPSQVPKGRFFRHRRAKRMFSVHRQSDVQKYTSAKQAVLSRPSETFFPRGPVVPSPDYSEEPFFLTGGSRPGAVLPSLPGRNPPTWKIVSLAKGFRQFDEPPASGVACKQRLPGHCLTRDRYWHHDFGCRHEADVFAA</sequence>
<gene>
    <name evidence="1" type="ORF">Q31b_12890</name>
</gene>
<organism evidence="1 2">
    <name type="scientific">Novipirellula aureliae</name>
    <dbReference type="NCBI Taxonomy" id="2527966"/>
    <lineage>
        <taxon>Bacteria</taxon>
        <taxon>Pseudomonadati</taxon>
        <taxon>Planctomycetota</taxon>
        <taxon>Planctomycetia</taxon>
        <taxon>Pirellulales</taxon>
        <taxon>Pirellulaceae</taxon>
        <taxon>Novipirellula</taxon>
    </lineage>
</organism>
<evidence type="ECO:0000313" key="1">
    <source>
        <dbReference type="EMBL" id="TWU43759.1"/>
    </source>
</evidence>
<accession>A0A5C6E983</accession>
<keyword evidence="2" id="KW-1185">Reference proteome</keyword>